<organism evidence="6 7">
    <name type="scientific">Candidatus Karelsulcia muelleri PSPU</name>
    <dbReference type="NCBI Taxonomy" id="1189303"/>
    <lineage>
        <taxon>Bacteria</taxon>
        <taxon>Pseudomonadati</taxon>
        <taxon>Bacteroidota</taxon>
        <taxon>Flavobacteriia</taxon>
        <taxon>Flavobacteriales</taxon>
        <taxon>Candidatus Karelsulcia</taxon>
    </lineage>
</organism>
<dbReference type="RefSeq" id="WP_041093758.1">
    <property type="nucleotide sequence ID" value="NZ_AP013293.1"/>
</dbReference>
<dbReference type="Gene3D" id="3.10.290.10">
    <property type="entry name" value="RNA-binding S4 domain"/>
    <property type="match status" value="1"/>
</dbReference>
<evidence type="ECO:0000256" key="3">
    <source>
        <dbReference type="PROSITE-ProRule" id="PRU00182"/>
    </source>
</evidence>
<evidence type="ECO:0000256" key="2">
    <source>
        <dbReference type="ARBA" id="ARBA00023235"/>
    </source>
</evidence>
<proteinExistence type="inferred from homology"/>
<accession>A0AAD1EXL3</accession>
<name>A0AAD1EXL3_9FLAO</name>
<dbReference type="InterPro" id="IPR002942">
    <property type="entry name" value="S4_RNA-bd"/>
</dbReference>
<comment type="similarity">
    <text evidence="1 4">Belongs to the pseudouridine synthase RsuA family.</text>
</comment>
<dbReference type="AlphaFoldDB" id="A0AAD1EXL3"/>
<dbReference type="Pfam" id="PF01479">
    <property type="entry name" value="S4"/>
    <property type="match status" value="1"/>
</dbReference>
<dbReference type="GO" id="GO:0000455">
    <property type="term" value="P:enzyme-directed rRNA pseudouridine synthesis"/>
    <property type="evidence" value="ECO:0007669"/>
    <property type="project" value="UniProtKB-ARBA"/>
</dbReference>
<dbReference type="InterPro" id="IPR018496">
    <property type="entry name" value="PsdUridine_synth_RsuA/RluB_CS"/>
</dbReference>
<dbReference type="InterPro" id="IPR020094">
    <property type="entry name" value="TruA/RsuA/RluB/E/F_N"/>
</dbReference>
<dbReference type="SUPFAM" id="SSF55120">
    <property type="entry name" value="Pseudouridine synthase"/>
    <property type="match status" value="1"/>
</dbReference>
<evidence type="ECO:0000313" key="6">
    <source>
        <dbReference type="EMBL" id="BAO66237.1"/>
    </source>
</evidence>
<evidence type="ECO:0000256" key="4">
    <source>
        <dbReference type="RuleBase" id="RU003887"/>
    </source>
</evidence>
<evidence type="ECO:0000259" key="5">
    <source>
        <dbReference type="SMART" id="SM00363"/>
    </source>
</evidence>
<dbReference type="Pfam" id="PF00849">
    <property type="entry name" value="PseudoU_synth_2"/>
    <property type="match status" value="1"/>
</dbReference>
<dbReference type="InterPro" id="IPR036986">
    <property type="entry name" value="S4_RNA-bd_sf"/>
</dbReference>
<dbReference type="InterPro" id="IPR000748">
    <property type="entry name" value="PsdUridine_synth_RsuA/RluB/E/F"/>
</dbReference>
<sequence>MYIKEKLKLNSYLSKSGISSRRNADNLIKSGKIKVNGKIIKKLGYIIYPNDIVKYKYKILYPEKKIYLILNKPKGYVSSMKKQDNNNIVLDLIKINYKIFSIGRLDLETSGVLLFTNDGYLSNKLTHPKFNIKKIYHVVLNKQINNKDLLKIKNFFSFKEGKIKIDNISYIKKLPKNNIKLEIHIGWNKIVKRIFHFMKYKVLYLKRINFGGITIKGLKIGEYRYLKKNEILLLKNL</sequence>
<dbReference type="SUPFAM" id="SSF55174">
    <property type="entry name" value="Alpha-L RNA-binding motif"/>
    <property type="match status" value="1"/>
</dbReference>
<reference evidence="6 7" key="1">
    <citation type="journal article" date="2014" name="ISME J.">
        <title>Swapping symbionts in spittlebugs: evolutionary replacement of a reduced genome symbiont.</title>
        <authorList>
            <person name="Koga R."/>
            <person name="Moran N.A."/>
        </authorList>
    </citation>
    <scope>NUCLEOTIDE SEQUENCE [LARGE SCALE GENOMIC DNA]</scope>
    <source>
        <strain evidence="6 7">PSPU</strain>
    </source>
</reference>
<evidence type="ECO:0000313" key="7">
    <source>
        <dbReference type="Proteomes" id="UP000031659"/>
    </source>
</evidence>
<dbReference type="PANTHER" id="PTHR47683:SF2">
    <property type="entry name" value="RNA-BINDING S4 DOMAIN-CONTAINING PROTEIN"/>
    <property type="match status" value="1"/>
</dbReference>
<dbReference type="GO" id="GO:0120159">
    <property type="term" value="F:rRNA pseudouridine synthase activity"/>
    <property type="evidence" value="ECO:0007669"/>
    <property type="project" value="UniProtKB-ARBA"/>
</dbReference>
<protein>
    <recommendedName>
        <fullName evidence="4">Pseudouridine synthase</fullName>
        <ecNumber evidence="4">5.4.99.-</ecNumber>
    </recommendedName>
</protein>
<dbReference type="NCBIfam" id="TIGR00093">
    <property type="entry name" value="pseudouridine synthase"/>
    <property type="match status" value="1"/>
</dbReference>
<dbReference type="PROSITE" id="PS50889">
    <property type="entry name" value="S4"/>
    <property type="match status" value="1"/>
</dbReference>
<gene>
    <name evidence="6" type="primary">rluB</name>
    <name evidence="6" type="ORF">SMPSPU_060</name>
</gene>
<dbReference type="InterPro" id="IPR006145">
    <property type="entry name" value="PsdUridine_synth_RsuA/RluA"/>
</dbReference>
<dbReference type="EC" id="5.4.99.-" evidence="4"/>
<dbReference type="GO" id="GO:0003723">
    <property type="term" value="F:RNA binding"/>
    <property type="evidence" value="ECO:0007669"/>
    <property type="project" value="UniProtKB-KW"/>
</dbReference>
<dbReference type="InterPro" id="IPR042092">
    <property type="entry name" value="PsdUridine_s_RsuA/RluB/E/F_cat"/>
</dbReference>
<dbReference type="KEGG" id="smup:SMPSPU_060"/>
<dbReference type="Gene3D" id="3.30.70.1560">
    <property type="entry name" value="Alpha-L RNA-binding motif"/>
    <property type="match status" value="1"/>
</dbReference>
<dbReference type="Proteomes" id="UP000031659">
    <property type="component" value="Chromosome"/>
</dbReference>
<dbReference type="CDD" id="cd00165">
    <property type="entry name" value="S4"/>
    <property type="match status" value="1"/>
</dbReference>
<dbReference type="PROSITE" id="PS01149">
    <property type="entry name" value="PSI_RSU"/>
    <property type="match status" value="1"/>
</dbReference>
<dbReference type="Gene3D" id="3.30.70.580">
    <property type="entry name" value="Pseudouridine synthase I, catalytic domain, N-terminal subdomain"/>
    <property type="match status" value="1"/>
</dbReference>
<keyword evidence="2 4" id="KW-0413">Isomerase</keyword>
<dbReference type="PANTHER" id="PTHR47683">
    <property type="entry name" value="PSEUDOURIDINE SYNTHASE FAMILY PROTEIN-RELATED"/>
    <property type="match status" value="1"/>
</dbReference>
<feature type="domain" description="RNA-binding S4" evidence="5">
    <location>
        <begin position="7"/>
        <end position="69"/>
    </location>
</feature>
<evidence type="ECO:0000256" key="1">
    <source>
        <dbReference type="ARBA" id="ARBA00008348"/>
    </source>
</evidence>
<dbReference type="SMART" id="SM00363">
    <property type="entry name" value="S4"/>
    <property type="match status" value="1"/>
</dbReference>
<dbReference type="InterPro" id="IPR020103">
    <property type="entry name" value="PsdUridine_synth_cat_dom_sf"/>
</dbReference>
<dbReference type="EMBL" id="AP013293">
    <property type="protein sequence ID" value="BAO66237.1"/>
    <property type="molecule type" value="Genomic_DNA"/>
</dbReference>
<dbReference type="InterPro" id="IPR050343">
    <property type="entry name" value="RsuA_PseudoU_synthase"/>
</dbReference>
<keyword evidence="3" id="KW-0694">RNA-binding</keyword>